<feature type="region of interest" description="Disordered" evidence="1">
    <location>
        <begin position="289"/>
        <end position="319"/>
    </location>
</feature>
<evidence type="ECO:0000313" key="2">
    <source>
        <dbReference type="EMBL" id="VDM11967.1"/>
    </source>
</evidence>
<accession>A0A3P7E5K4</accession>
<dbReference type="AlphaFoldDB" id="A0A3P7E5K4"/>
<dbReference type="EMBL" id="UYWW01002608">
    <property type="protein sequence ID" value="VDM11967.1"/>
    <property type="molecule type" value="Genomic_DNA"/>
</dbReference>
<feature type="compositionally biased region" description="Basic and acidic residues" evidence="1">
    <location>
        <begin position="237"/>
        <end position="247"/>
    </location>
</feature>
<feature type="compositionally biased region" description="Basic residues" evidence="1">
    <location>
        <begin position="353"/>
        <end position="378"/>
    </location>
</feature>
<reference evidence="2 3" key="1">
    <citation type="submission" date="2018-11" db="EMBL/GenBank/DDBJ databases">
        <authorList>
            <consortium name="Pathogen Informatics"/>
        </authorList>
    </citation>
    <scope>NUCLEOTIDE SEQUENCE [LARGE SCALE GENOMIC DNA]</scope>
</reference>
<feature type="region of interest" description="Disordered" evidence="1">
    <location>
        <begin position="1"/>
        <end position="89"/>
    </location>
</feature>
<gene>
    <name evidence="2" type="ORF">WBA_LOCUS5353</name>
</gene>
<feature type="compositionally biased region" description="Basic and acidic residues" evidence="1">
    <location>
        <begin position="427"/>
        <end position="436"/>
    </location>
</feature>
<sequence length="520" mass="59247">MAHGRAFDGIRADFGARNERRARRNNDRSSYTDRDSGRHSCKTQRPDWRRGRPGARSDARMAHRDRGAPRGERTSLVPHTQRVPRSRSSAECLRAIWDRDRRALQGLDTAVSPAQRRTRWPTSARVARAQAAVLDAPKYATSARRSRTRRNRPRSGDRGTHAGVDRRAARRREPVQMRAGARRRARGGRGSDPCNLGLGLQSTMFAPVGRREARVRSHACCGRARDTRGALATAPRGDARRATEARERHRFPSRATPLARGEPVGFTAFVPHSGGADSVPLRRAAIGARARKDLDHRRRSRRWQRPDREPPGRMPCAGDAGIRQAHVRANERPFDRLRGCAAHNATAPASCARHGRRSQCARRAANRARRIVARRSHERRGASEPSACDSRARRRRRDPRLVHDCDAPNGDRQQRTAIRDPSPVVGETRRVRDRGRTSTQVPGVGRAKARGYCGHGRTRRTRSDGDRRPLPRRSESQRDPRRLRTRTRDGICELRRRIPRRRERCIERDDPRRSRRERER</sequence>
<feature type="compositionally biased region" description="Basic residues" evidence="1">
    <location>
        <begin position="144"/>
        <end position="153"/>
    </location>
</feature>
<feature type="compositionally biased region" description="Basic and acidic residues" evidence="1">
    <location>
        <begin position="154"/>
        <end position="175"/>
    </location>
</feature>
<keyword evidence="3" id="KW-1185">Reference proteome</keyword>
<feature type="compositionally biased region" description="Basic and acidic residues" evidence="1">
    <location>
        <begin position="1"/>
        <end position="73"/>
    </location>
</feature>
<dbReference type="Proteomes" id="UP000270924">
    <property type="component" value="Unassembled WGS sequence"/>
</dbReference>
<evidence type="ECO:0000256" key="1">
    <source>
        <dbReference type="SAM" id="MobiDB-lite"/>
    </source>
</evidence>
<organism evidence="2 3">
    <name type="scientific">Wuchereria bancrofti</name>
    <dbReference type="NCBI Taxonomy" id="6293"/>
    <lineage>
        <taxon>Eukaryota</taxon>
        <taxon>Metazoa</taxon>
        <taxon>Ecdysozoa</taxon>
        <taxon>Nematoda</taxon>
        <taxon>Chromadorea</taxon>
        <taxon>Rhabditida</taxon>
        <taxon>Spirurina</taxon>
        <taxon>Spiruromorpha</taxon>
        <taxon>Filarioidea</taxon>
        <taxon>Onchocercidae</taxon>
        <taxon>Wuchereria</taxon>
    </lineage>
</organism>
<feature type="region of interest" description="Disordered" evidence="1">
    <location>
        <begin position="352"/>
        <end position="487"/>
    </location>
</feature>
<proteinExistence type="predicted"/>
<evidence type="ECO:0000313" key="3">
    <source>
        <dbReference type="Proteomes" id="UP000270924"/>
    </source>
</evidence>
<dbReference type="InParanoid" id="A0A3P7E5K4"/>
<name>A0A3P7E5K4_WUCBA</name>
<feature type="region of interest" description="Disordered" evidence="1">
    <location>
        <begin position="231"/>
        <end position="259"/>
    </location>
</feature>
<protein>
    <submittedName>
        <fullName evidence="2">Uncharacterized protein</fullName>
    </submittedName>
</protein>
<feature type="compositionally biased region" description="Basic and acidic residues" evidence="1">
    <location>
        <begin position="461"/>
        <end position="487"/>
    </location>
</feature>
<feature type="region of interest" description="Disordered" evidence="1">
    <location>
        <begin position="137"/>
        <end position="196"/>
    </location>
</feature>